<dbReference type="RefSeq" id="WP_213430996.1">
    <property type="nucleotide sequence ID" value="NZ_AP031286.1"/>
</dbReference>
<dbReference type="Gene3D" id="3.30.300.20">
    <property type="match status" value="1"/>
</dbReference>
<name>A0ABN8UBY2_9BACL</name>
<dbReference type="InterPro" id="IPR015946">
    <property type="entry name" value="KH_dom-like_a/b"/>
</dbReference>
<keyword evidence="2" id="KW-1185">Reference proteome</keyword>
<dbReference type="Proteomes" id="UP001154322">
    <property type="component" value="Unassembled WGS sequence"/>
</dbReference>
<sequence length="129" mass="14689">MQIKVNRMEPHRQVGNIRSQRIAIAQEGEQELGVRPEELWLMALASDVGAEMERYAEERGWALSALQIEAQDERTDEGAILDIKLYVTAEGLSAPERGEMFGAVRPRCRLLRAVHPNLEIYFADRLVQD</sequence>
<evidence type="ECO:0000313" key="2">
    <source>
        <dbReference type="Proteomes" id="UP001154322"/>
    </source>
</evidence>
<organism evidence="1 2">
    <name type="scientific">Paenibacillus melissococcoides</name>
    <dbReference type="NCBI Taxonomy" id="2912268"/>
    <lineage>
        <taxon>Bacteria</taxon>
        <taxon>Bacillati</taxon>
        <taxon>Bacillota</taxon>
        <taxon>Bacilli</taxon>
        <taxon>Bacillales</taxon>
        <taxon>Paenibacillaceae</taxon>
        <taxon>Paenibacillus</taxon>
    </lineage>
</organism>
<dbReference type="EMBL" id="CALYLO010000012">
    <property type="protein sequence ID" value="CAH8248650.1"/>
    <property type="molecule type" value="Genomic_DNA"/>
</dbReference>
<dbReference type="InterPro" id="IPR003718">
    <property type="entry name" value="OsmC/Ohr_fam"/>
</dbReference>
<comment type="caution">
    <text evidence="1">The sequence shown here is derived from an EMBL/GenBank/DDBJ whole genome shotgun (WGS) entry which is preliminary data.</text>
</comment>
<accession>A0ABN8UBY2</accession>
<dbReference type="InterPro" id="IPR036102">
    <property type="entry name" value="OsmC/Ohrsf"/>
</dbReference>
<evidence type="ECO:0000313" key="1">
    <source>
        <dbReference type="EMBL" id="CAH8248650.1"/>
    </source>
</evidence>
<dbReference type="Pfam" id="PF02566">
    <property type="entry name" value="OsmC"/>
    <property type="match status" value="1"/>
</dbReference>
<proteinExistence type="predicted"/>
<gene>
    <name evidence="1" type="ORF">WJ0W_005834</name>
</gene>
<dbReference type="SUPFAM" id="SSF82784">
    <property type="entry name" value="OsmC-like"/>
    <property type="match status" value="1"/>
</dbReference>
<reference evidence="1" key="1">
    <citation type="submission" date="2022-06" db="EMBL/GenBank/DDBJ databases">
        <authorList>
            <person name="Dietemann V."/>
            <person name="Ory F."/>
            <person name="Dainat B."/>
            <person name="Oberhansli S."/>
        </authorList>
    </citation>
    <scope>NUCLEOTIDE SEQUENCE</scope>
    <source>
        <strain evidence="1">Ena-SAMPLE-TAB-26-04-2022-14:26:32:270-5432</strain>
    </source>
</reference>
<protein>
    <submittedName>
        <fullName evidence="1">OsmC family protein</fullName>
    </submittedName>
</protein>